<protein>
    <recommendedName>
        <fullName evidence="4">Outer membrane protein beta-barrel domain-containing protein</fullName>
    </recommendedName>
</protein>
<comment type="caution">
    <text evidence="2">The sequence shown here is derived from an EMBL/GenBank/DDBJ whole genome shotgun (WGS) entry which is preliminary data.</text>
</comment>
<dbReference type="EMBL" id="JAHCDA010000006">
    <property type="protein sequence ID" value="MBS7813759.1"/>
    <property type="molecule type" value="Genomic_DNA"/>
</dbReference>
<evidence type="ECO:0000256" key="1">
    <source>
        <dbReference type="SAM" id="SignalP"/>
    </source>
</evidence>
<organism evidence="2 3">
    <name type="scientific">Roseococcus pinisoli</name>
    <dbReference type="NCBI Taxonomy" id="2835040"/>
    <lineage>
        <taxon>Bacteria</taxon>
        <taxon>Pseudomonadati</taxon>
        <taxon>Pseudomonadota</taxon>
        <taxon>Alphaproteobacteria</taxon>
        <taxon>Acetobacterales</taxon>
        <taxon>Roseomonadaceae</taxon>
        <taxon>Roseococcus</taxon>
    </lineage>
</organism>
<evidence type="ECO:0008006" key="4">
    <source>
        <dbReference type="Google" id="ProtNLM"/>
    </source>
</evidence>
<proteinExistence type="predicted"/>
<name>A0ABS5QJE8_9PROT</name>
<dbReference type="RefSeq" id="WP_213672462.1">
    <property type="nucleotide sequence ID" value="NZ_JAHCDA010000006.1"/>
</dbReference>
<feature type="chain" id="PRO_5047527103" description="Outer membrane protein beta-barrel domain-containing protein" evidence="1">
    <location>
        <begin position="24"/>
        <end position="86"/>
    </location>
</feature>
<dbReference type="Proteomes" id="UP000766336">
    <property type="component" value="Unassembled WGS sequence"/>
</dbReference>
<keyword evidence="3" id="KW-1185">Reference proteome</keyword>
<feature type="signal peptide" evidence="1">
    <location>
        <begin position="1"/>
        <end position="23"/>
    </location>
</feature>
<sequence>MPRLRRPSPCALFFSLVALPAMAQPADPRGGRFALGGFGADWQTAVTVGYRFDLGGARPLSQEFQNSHLVWDVTMHGSIIGADLRF</sequence>
<keyword evidence="1" id="KW-0732">Signal</keyword>
<accession>A0ABS5QJE8</accession>
<evidence type="ECO:0000313" key="3">
    <source>
        <dbReference type="Proteomes" id="UP000766336"/>
    </source>
</evidence>
<gene>
    <name evidence="2" type="ORF">KHU32_22655</name>
</gene>
<evidence type="ECO:0000313" key="2">
    <source>
        <dbReference type="EMBL" id="MBS7813759.1"/>
    </source>
</evidence>
<reference evidence="2 3" key="1">
    <citation type="submission" date="2021-05" db="EMBL/GenBank/DDBJ databases">
        <title>Roseococcus sp. XZZS9, whole genome shotgun sequencing project.</title>
        <authorList>
            <person name="Zhao G."/>
            <person name="Shen L."/>
        </authorList>
    </citation>
    <scope>NUCLEOTIDE SEQUENCE [LARGE SCALE GENOMIC DNA]</scope>
    <source>
        <strain evidence="2 3">XZZS9</strain>
    </source>
</reference>